<evidence type="ECO:0000256" key="1">
    <source>
        <dbReference type="ARBA" id="ARBA00001656"/>
    </source>
</evidence>
<dbReference type="PROSITE" id="PS00135">
    <property type="entry name" value="TRYPSIN_SER"/>
    <property type="match status" value="1"/>
</dbReference>
<dbReference type="InterPro" id="IPR001254">
    <property type="entry name" value="Trypsin_dom"/>
</dbReference>
<dbReference type="PROSITE" id="PS00134">
    <property type="entry name" value="TRYPSIN_HIS"/>
    <property type="match status" value="1"/>
</dbReference>
<dbReference type="InterPro" id="IPR001314">
    <property type="entry name" value="Peptidase_S1A"/>
</dbReference>
<name>A0A813WMJ2_9BILA</name>
<feature type="transmembrane region" description="Helical" evidence="8">
    <location>
        <begin position="229"/>
        <end position="255"/>
    </location>
</feature>
<feature type="compositionally biased region" description="Basic and acidic residues" evidence="7">
    <location>
        <begin position="1"/>
        <end position="11"/>
    </location>
</feature>
<dbReference type="SMART" id="SM00020">
    <property type="entry name" value="Tryp_SPc"/>
    <property type="match status" value="1"/>
</dbReference>
<comment type="similarity">
    <text evidence="5">Belongs to the peptidase S1 family. CLIP subfamily.</text>
</comment>
<dbReference type="PANTHER" id="PTHR24252:SF8">
    <property type="entry name" value="ACROSIN"/>
    <property type="match status" value="1"/>
</dbReference>
<keyword evidence="4" id="KW-1015">Disulfide bond</keyword>
<dbReference type="PROSITE" id="PS50240">
    <property type="entry name" value="TRYPSIN_DOM"/>
    <property type="match status" value="1"/>
</dbReference>
<keyword evidence="6" id="KW-0645">Protease</keyword>
<dbReference type="Pfam" id="PF00089">
    <property type="entry name" value="Trypsin"/>
    <property type="match status" value="1"/>
</dbReference>
<feature type="compositionally biased region" description="Basic and acidic residues" evidence="7">
    <location>
        <begin position="115"/>
        <end position="125"/>
    </location>
</feature>
<dbReference type="GO" id="GO:0004252">
    <property type="term" value="F:serine-type endopeptidase activity"/>
    <property type="evidence" value="ECO:0007669"/>
    <property type="project" value="InterPro"/>
</dbReference>
<feature type="compositionally biased region" description="Basic and acidic residues" evidence="7">
    <location>
        <begin position="94"/>
        <end position="106"/>
    </location>
</feature>
<evidence type="ECO:0000256" key="6">
    <source>
        <dbReference type="RuleBase" id="RU363034"/>
    </source>
</evidence>
<dbReference type="GO" id="GO:0006508">
    <property type="term" value="P:proteolysis"/>
    <property type="evidence" value="ECO:0007669"/>
    <property type="project" value="UniProtKB-KW"/>
</dbReference>
<dbReference type="EMBL" id="CAJNOC010001383">
    <property type="protein sequence ID" value="CAF0860178.1"/>
    <property type="molecule type" value="Genomic_DNA"/>
</dbReference>
<keyword evidence="11" id="KW-1185">Reference proteome</keyword>
<evidence type="ECO:0000256" key="4">
    <source>
        <dbReference type="ARBA" id="ARBA00023157"/>
    </source>
</evidence>
<keyword evidence="8" id="KW-1133">Transmembrane helix</keyword>
<feature type="region of interest" description="Disordered" evidence="7">
    <location>
        <begin position="94"/>
        <end position="125"/>
    </location>
</feature>
<keyword evidence="6" id="KW-0378">Hydrolase</keyword>
<keyword evidence="8" id="KW-0812">Transmembrane</keyword>
<evidence type="ECO:0000256" key="2">
    <source>
        <dbReference type="ARBA" id="ARBA00012050"/>
    </source>
</evidence>
<proteinExistence type="inferred from homology"/>
<dbReference type="SUPFAM" id="SSF50494">
    <property type="entry name" value="Trypsin-like serine proteases"/>
    <property type="match status" value="1"/>
</dbReference>
<feature type="domain" description="Peptidase S1" evidence="9">
    <location>
        <begin position="350"/>
        <end position="622"/>
    </location>
</feature>
<dbReference type="InterPro" id="IPR033116">
    <property type="entry name" value="TRYPSIN_SER"/>
</dbReference>
<dbReference type="OrthoDB" id="6339452at2759"/>
<feature type="region of interest" description="Disordered" evidence="7">
    <location>
        <begin position="1"/>
        <end position="34"/>
    </location>
</feature>
<dbReference type="InterPro" id="IPR009003">
    <property type="entry name" value="Peptidase_S1_PA"/>
</dbReference>
<dbReference type="FunFam" id="2.40.10.10:FF:000002">
    <property type="entry name" value="Transmembrane protease serine"/>
    <property type="match status" value="1"/>
</dbReference>
<evidence type="ECO:0000256" key="5">
    <source>
        <dbReference type="ARBA" id="ARBA00024195"/>
    </source>
</evidence>
<accession>A0A813WMJ2</accession>
<dbReference type="AlphaFoldDB" id="A0A813WMJ2"/>
<dbReference type="Gene3D" id="2.40.10.10">
    <property type="entry name" value="Trypsin-like serine proteases"/>
    <property type="match status" value="1"/>
</dbReference>
<evidence type="ECO:0000256" key="7">
    <source>
        <dbReference type="SAM" id="MobiDB-lite"/>
    </source>
</evidence>
<comment type="caution">
    <text evidence="10">The sequence shown here is derived from an EMBL/GenBank/DDBJ whole genome shotgun (WGS) entry which is preliminary data.</text>
</comment>
<dbReference type="PRINTS" id="PR00722">
    <property type="entry name" value="CHYMOTRYPSIN"/>
</dbReference>
<keyword evidence="8" id="KW-0472">Membrane</keyword>
<gene>
    <name evidence="10" type="ORF">OXX778_LOCUS9398</name>
</gene>
<dbReference type="InterPro" id="IPR018114">
    <property type="entry name" value="TRYPSIN_HIS"/>
</dbReference>
<feature type="compositionally biased region" description="Basic residues" evidence="7">
    <location>
        <begin position="19"/>
        <end position="31"/>
    </location>
</feature>
<evidence type="ECO:0000256" key="8">
    <source>
        <dbReference type="SAM" id="Phobius"/>
    </source>
</evidence>
<dbReference type="EC" id="3.4.21.10" evidence="2"/>
<evidence type="ECO:0000313" key="10">
    <source>
        <dbReference type="EMBL" id="CAF0860178.1"/>
    </source>
</evidence>
<evidence type="ECO:0000256" key="3">
    <source>
        <dbReference type="ARBA" id="ARBA00017161"/>
    </source>
</evidence>
<comment type="catalytic activity">
    <reaction evidence="1">
        <text>Preferential cleavage: Arg-|-Xaa, Lys-|-Xaa.</text>
        <dbReference type="EC" id="3.4.21.10"/>
    </reaction>
</comment>
<protein>
    <recommendedName>
        <fullName evidence="3">Acrosin</fullName>
        <ecNumber evidence="2">3.4.21.10</ecNumber>
    </recommendedName>
</protein>
<reference evidence="10" key="1">
    <citation type="submission" date="2021-02" db="EMBL/GenBank/DDBJ databases">
        <authorList>
            <person name="Nowell W R."/>
        </authorList>
    </citation>
    <scope>NUCLEOTIDE SEQUENCE</scope>
    <source>
        <strain evidence="10">Ploen Becks lab</strain>
    </source>
</reference>
<dbReference type="InterPro" id="IPR043504">
    <property type="entry name" value="Peptidase_S1_PA_chymotrypsin"/>
</dbReference>
<dbReference type="Proteomes" id="UP000663879">
    <property type="component" value="Unassembled WGS sequence"/>
</dbReference>
<dbReference type="CDD" id="cd00190">
    <property type="entry name" value="Tryp_SPc"/>
    <property type="match status" value="1"/>
</dbReference>
<dbReference type="PANTHER" id="PTHR24252">
    <property type="entry name" value="ACROSIN-RELATED"/>
    <property type="match status" value="1"/>
</dbReference>
<evidence type="ECO:0000313" key="11">
    <source>
        <dbReference type="Proteomes" id="UP000663879"/>
    </source>
</evidence>
<organism evidence="10 11">
    <name type="scientific">Brachionus calyciflorus</name>
    <dbReference type="NCBI Taxonomy" id="104777"/>
    <lineage>
        <taxon>Eukaryota</taxon>
        <taxon>Metazoa</taxon>
        <taxon>Spiralia</taxon>
        <taxon>Gnathifera</taxon>
        <taxon>Rotifera</taxon>
        <taxon>Eurotatoria</taxon>
        <taxon>Monogononta</taxon>
        <taxon>Pseudotrocha</taxon>
        <taxon>Ploima</taxon>
        <taxon>Brachionidae</taxon>
        <taxon>Brachionus</taxon>
    </lineage>
</organism>
<keyword evidence="6" id="KW-0720">Serine protease</keyword>
<evidence type="ECO:0000259" key="9">
    <source>
        <dbReference type="PROSITE" id="PS50240"/>
    </source>
</evidence>
<sequence>MEEKSEVKNEPLNDVMRPRQIRKSRKSHKSYKPSELLTKLNDVIGKEVIVESPEQSVHDDPDLTRFIGITDLIQAKKEAKLNIENDLINALKESDDKMPKDSKDVKNLLPGRSVSNRETKTQDAKTEVRRVNSADKKVHKNLETKNEIKRITSHNKTKEVYIKRTDSESKLPPKIPVPRLYSNQPQKIIIDNTEASQSAVFIESKKLPSENNAISNQELKILVKKFKKILIIFGIAVFVLIVVSIVLSVVLSAVITNSCLIKKCDSNITSQAKILSSFNSSTSTVSSSLVTVSSQISSQLITNEFIITTTSTTTTKSNLPILRKNCDYGYSGVNCEDECGLIYSTPNVKIVGGVEALPNSWPSTALIYFTYRSRDIPNQQTASFTCGGTLIDRLTILTAGHCIFDKVYYQNLQIPVVPNEFYPTLESMFKVYLGVHDRTLINFVQNISPAIQVNVRKIIRHENFNDRNNLNDIAILKLEQYIEFNQYIQPACLPRSTEKYPDKINISAWAVGWGATGFGGSTVQKLRNVKLTVYDEKLCANVISLFEKNWSSQMCAGEYLGGRDTCQGDSGGSLYTREIINNKVKYIASGIVSYGEGCGFYQKPGIYTRISFFLDWIKENSG</sequence>